<dbReference type="AlphaFoldDB" id="A0A1C4ZX36"/>
<dbReference type="Gene3D" id="2.60.120.200">
    <property type="match status" value="1"/>
</dbReference>
<evidence type="ECO:0000256" key="2">
    <source>
        <dbReference type="SAM" id="MobiDB-lite"/>
    </source>
</evidence>
<dbReference type="InterPro" id="IPR035992">
    <property type="entry name" value="Ricin_B-like_lectins"/>
</dbReference>
<gene>
    <name evidence="4" type="ORF">GA0070618_5921</name>
</gene>
<dbReference type="InterPro" id="IPR000772">
    <property type="entry name" value="Ricin_B_lectin"/>
</dbReference>
<dbReference type="GO" id="GO:0004553">
    <property type="term" value="F:hydrolase activity, hydrolyzing O-glycosyl compounds"/>
    <property type="evidence" value="ECO:0007669"/>
    <property type="project" value="InterPro"/>
</dbReference>
<dbReference type="Pfam" id="PF00722">
    <property type="entry name" value="Glyco_hydro_16"/>
    <property type="match status" value="1"/>
</dbReference>
<evidence type="ECO:0000256" key="1">
    <source>
        <dbReference type="ARBA" id="ARBA00006865"/>
    </source>
</evidence>
<sequence>MGASGVARPDTAPRLAAADGTPPPGPLHHAKEIPVPRFRLPPRARTLALALAAVVGFTAAPFLPAGDEPAQAAIGGITWQDEFNAPAGTPVDQSKWRFDIGGHGWGNNELQYYTNSTSNAVHDGQGNLVITARRENPNNYQCHYGRCEYTSARLLTAATFTQAYGRFEARIKIPRGQGIWPAFWMLGNDFGSVGWPNSGEIDIMENIGREPNTVYGTIHGPGYSGGGGITGSRTIGAPLADAFHTYRVDWEPNSIIWYLDGVEFHRVDPSRLNGNRWVFDHPFFMILNVAVGGNWPGYPDGTTRFPQQMLVDYVRVNGYTSGGNPPPGTTRLRGVGSGRCIDIPSANPIDGAKLQIWDCNTTVAQQWTFAADGTVRAMGKCMDPAWAGTANGTEVNLVTCNGNPAQRFTLNAAGDLVNLSANRCVDVRDNVTANGGKLQLWDCAGTPNQKWTRY</sequence>
<dbReference type="InterPro" id="IPR013320">
    <property type="entry name" value="ConA-like_dom_sf"/>
</dbReference>
<dbReference type="SMART" id="SM00458">
    <property type="entry name" value="RICIN"/>
    <property type="match status" value="1"/>
</dbReference>
<comment type="similarity">
    <text evidence="1">Belongs to the glycosyl hydrolase 16 family.</text>
</comment>
<dbReference type="PANTHER" id="PTHR10963">
    <property type="entry name" value="GLYCOSYL HYDROLASE-RELATED"/>
    <property type="match status" value="1"/>
</dbReference>
<evidence type="ECO:0000259" key="3">
    <source>
        <dbReference type="PROSITE" id="PS51762"/>
    </source>
</evidence>
<dbReference type="PANTHER" id="PTHR10963:SF55">
    <property type="entry name" value="GLYCOSIDE HYDROLASE FAMILY 16 PROTEIN"/>
    <property type="match status" value="1"/>
</dbReference>
<keyword evidence="5" id="KW-1185">Reference proteome</keyword>
<evidence type="ECO:0000313" key="4">
    <source>
        <dbReference type="EMBL" id="SCF37505.1"/>
    </source>
</evidence>
<dbReference type="InterPro" id="IPR050546">
    <property type="entry name" value="Glycosyl_Hydrlase_16"/>
</dbReference>
<dbReference type="InterPro" id="IPR000757">
    <property type="entry name" value="Beta-glucanase-like"/>
</dbReference>
<dbReference type="SUPFAM" id="SSF50370">
    <property type="entry name" value="Ricin B-like lectins"/>
    <property type="match status" value="1"/>
</dbReference>
<feature type="domain" description="GH16" evidence="3">
    <location>
        <begin position="77"/>
        <end position="322"/>
    </location>
</feature>
<reference evidence="5" key="1">
    <citation type="submission" date="2016-06" db="EMBL/GenBank/DDBJ databases">
        <authorList>
            <person name="Varghese N."/>
            <person name="Submissions Spin"/>
        </authorList>
    </citation>
    <scope>NUCLEOTIDE SEQUENCE [LARGE SCALE GENOMIC DNA]</scope>
    <source>
        <strain evidence="5">DSM 43816</strain>
    </source>
</reference>
<proteinExistence type="inferred from homology"/>
<accession>A0A1C4ZX36</accession>
<dbReference type="Proteomes" id="UP000198253">
    <property type="component" value="Chromosome I"/>
</dbReference>
<dbReference type="PROSITE" id="PS50231">
    <property type="entry name" value="RICIN_B_LECTIN"/>
    <property type="match status" value="1"/>
</dbReference>
<feature type="region of interest" description="Disordered" evidence="2">
    <location>
        <begin position="1"/>
        <end position="32"/>
    </location>
</feature>
<organism evidence="4 5">
    <name type="scientific">Micromonospora echinospora</name>
    <name type="common">Micromonospora purpurea</name>
    <dbReference type="NCBI Taxonomy" id="1877"/>
    <lineage>
        <taxon>Bacteria</taxon>
        <taxon>Bacillati</taxon>
        <taxon>Actinomycetota</taxon>
        <taxon>Actinomycetes</taxon>
        <taxon>Micromonosporales</taxon>
        <taxon>Micromonosporaceae</taxon>
        <taxon>Micromonospora</taxon>
    </lineage>
</organism>
<name>A0A1C4ZX36_MICEC</name>
<dbReference type="Gene3D" id="2.80.10.50">
    <property type="match status" value="1"/>
</dbReference>
<evidence type="ECO:0000313" key="5">
    <source>
        <dbReference type="Proteomes" id="UP000198253"/>
    </source>
</evidence>
<dbReference type="PROSITE" id="PS51762">
    <property type="entry name" value="GH16_2"/>
    <property type="match status" value="1"/>
</dbReference>
<dbReference type="CDD" id="cd08023">
    <property type="entry name" value="GH16_laminarinase_like"/>
    <property type="match status" value="1"/>
</dbReference>
<protein>
    <submittedName>
        <fullName evidence="4">Beta-glucanase, GH16 family</fullName>
    </submittedName>
</protein>
<dbReference type="GO" id="GO:0005975">
    <property type="term" value="P:carbohydrate metabolic process"/>
    <property type="evidence" value="ECO:0007669"/>
    <property type="project" value="InterPro"/>
</dbReference>
<dbReference type="SUPFAM" id="SSF49899">
    <property type="entry name" value="Concanavalin A-like lectins/glucanases"/>
    <property type="match status" value="1"/>
</dbReference>
<dbReference type="Pfam" id="PF00652">
    <property type="entry name" value="Ricin_B_lectin"/>
    <property type="match status" value="1"/>
</dbReference>
<dbReference type="EMBL" id="LT607413">
    <property type="protein sequence ID" value="SCF37505.1"/>
    <property type="molecule type" value="Genomic_DNA"/>
</dbReference>
<dbReference type="InParanoid" id="A0A1C4ZX36"/>